<organism evidence="7 8">
    <name type="scientific">Streptosporangium album</name>
    <dbReference type="NCBI Taxonomy" id="47479"/>
    <lineage>
        <taxon>Bacteria</taxon>
        <taxon>Bacillati</taxon>
        <taxon>Actinomycetota</taxon>
        <taxon>Actinomycetes</taxon>
        <taxon>Streptosporangiales</taxon>
        <taxon>Streptosporangiaceae</taxon>
        <taxon>Streptosporangium</taxon>
    </lineage>
</organism>
<feature type="transmembrane region" description="Helical" evidence="6">
    <location>
        <begin position="157"/>
        <end position="179"/>
    </location>
</feature>
<feature type="transmembrane region" description="Helical" evidence="6">
    <location>
        <begin position="258"/>
        <end position="279"/>
    </location>
</feature>
<feature type="transmembrane region" description="Helical" evidence="6">
    <location>
        <begin position="317"/>
        <end position="338"/>
    </location>
</feature>
<accession>A0A7W7S487</accession>
<dbReference type="Proteomes" id="UP000534286">
    <property type="component" value="Unassembled WGS sequence"/>
</dbReference>
<dbReference type="InterPro" id="IPR011701">
    <property type="entry name" value="MFS"/>
</dbReference>
<dbReference type="RefSeq" id="WP_184758875.1">
    <property type="nucleotide sequence ID" value="NZ_BAABEK010000067.1"/>
</dbReference>
<evidence type="ECO:0000256" key="3">
    <source>
        <dbReference type="ARBA" id="ARBA00022692"/>
    </source>
</evidence>
<gene>
    <name evidence="7" type="ORF">FHR32_007353</name>
</gene>
<dbReference type="Pfam" id="PF07690">
    <property type="entry name" value="MFS_1"/>
    <property type="match status" value="1"/>
</dbReference>
<dbReference type="GO" id="GO:0005886">
    <property type="term" value="C:plasma membrane"/>
    <property type="evidence" value="ECO:0007669"/>
    <property type="project" value="UniProtKB-SubCell"/>
</dbReference>
<dbReference type="SUPFAM" id="SSF103473">
    <property type="entry name" value="MFS general substrate transporter"/>
    <property type="match status" value="1"/>
</dbReference>
<proteinExistence type="predicted"/>
<feature type="transmembrane region" description="Helical" evidence="6">
    <location>
        <begin position="344"/>
        <end position="364"/>
    </location>
</feature>
<reference evidence="7 8" key="1">
    <citation type="submission" date="2020-08" db="EMBL/GenBank/DDBJ databases">
        <title>Sequencing the genomes of 1000 actinobacteria strains.</title>
        <authorList>
            <person name="Klenk H.-P."/>
        </authorList>
    </citation>
    <scope>NUCLEOTIDE SEQUENCE [LARGE SCALE GENOMIC DNA]</scope>
    <source>
        <strain evidence="7 8">DSM 43023</strain>
    </source>
</reference>
<feature type="transmembrane region" description="Helical" evidence="6">
    <location>
        <begin position="63"/>
        <end position="83"/>
    </location>
</feature>
<evidence type="ECO:0000256" key="5">
    <source>
        <dbReference type="ARBA" id="ARBA00023136"/>
    </source>
</evidence>
<evidence type="ECO:0000256" key="2">
    <source>
        <dbReference type="ARBA" id="ARBA00022475"/>
    </source>
</evidence>
<keyword evidence="8" id="KW-1185">Reference proteome</keyword>
<comment type="caution">
    <text evidence="7">The sequence shown here is derived from an EMBL/GenBank/DDBJ whole genome shotgun (WGS) entry which is preliminary data.</text>
</comment>
<evidence type="ECO:0000313" key="7">
    <source>
        <dbReference type="EMBL" id="MBB4942953.1"/>
    </source>
</evidence>
<name>A0A7W7S487_9ACTN</name>
<keyword evidence="2" id="KW-1003">Cell membrane</keyword>
<dbReference type="PANTHER" id="PTHR23513">
    <property type="entry name" value="INTEGRAL MEMBRANE EFFLUX PROTEIN-RELATED"/>
    <property type="match status" value="1"/>
</dbReference>
<feature type="transmembrane region" description="Helical" evidence="6">
    <location>
        <begin position="90"/>
        <end position="112"/>
    </location>
</feature>
<dbReference type="AlphaFoldDB" id="A0A7W7S487"/>
<evidence type="ECO:0000256" key="4">
    <source>
        <dbReference type="ARBA" id="ARBA00022989"/>
    </source>
</evidence>
<comment type="subcellular location">
    <subcellularLocation>
        <location evidence="1">Cell membrane</location>
        <topology evidence="1">Multi-pass membrane protein</topology>
    </subcellularLocation>
</comment>
<dbReference type="CDD" id="cd06173">
    <property type="entry name" value="MFS_MefA_like"/>
    <property type="match status" value="1"/>
</dbReference>
<keyword evidence="5 6" id="KW-0472">Membrane</keyword>
<feature type="transmembrane region" description="Helical" evidence="6">
    <location>
        <begin position="291"/>
        <end position="310"/>
    </location>
</feature>
<evidence type="ECO:0000256" key="6">
    <source>
        <dbReference type="SAM" id="Phobius"/>
    </source>
</evidence>
<protein>
    <submittedName>
        <fullName evidence="7">MFS family permease</fullName>
    </submittedName>
</protein>
<dbReference type="GO" id="GO:0022857">
    <property type="term" value="F:transmembrane transporter activity"/>
    <property type="evidence" value="ECO:0007669"/>
    <property type="project" value="InterPro"/>
</dbReference>
<dbReference type="PANTHER" id="PTHR23513:SF6">
    <property type="entry name" value="MAJOR FACILITATOR SUPERFAMILY ASSOCIATED DOMAIN-CONTAINING PROTEIN"/>
    <property type="match status" value="1"/>
</dbReference>
<dbReference type="Gene3D" id="1.20.1250.20">
    <property type="entry name" value="MFS general substrate transporter like domains"/>
    <property type="match status" value="1"/>
</dbReference>
<feature type="transmembrane region" description="Helical" evidence="6">
    <location>
        <begin position="408"/>
        <end position="428"/>
    </location>
</feature>
<dbReference type="InterPro" id="IPR036259">
    <property type="entry name" value="MFS_trans_sf"/>
</dbReference>
<feature type="transmembrane region" description="Helical" evidence="6">
    <location>
        <begin position="26"/>
        <end position="51"/>
    </location>
</feature>
<sequence>MFPRSRAAGTAPQDTRVRSLWRDRDFGVFWAAQTLSVAGDSFAYIAVPLLVLQATGSVAQMGLLTGISGAASVGAGIFAGILVDRFDRRSLLICCDLARLVLYAVIPLAWAMGPQVGVLYVVLPAAEAVGMVFQVTYVAAVRNLVGEEQITEANGRLYATSAAAGILGPVLAGVMAGHFGLTTAIAINAASFAVSAVAVYLIRIDRRQAPAPTGAGTRAAEPDTPMPDVGGTVAREKRAWQELLAGVRFLWANPVLRTLTILLSFFIFLTLGLTDIVIYRLKHDLGQSDSTVGTVLGAAAVGTVAGALLVARLRQRLGFGPCWIGAQSVCGLAIAGIGSVGTSWGVAALMGVYLGCVSVAGICSMSLRQQVTPDHLLGRVTSAFWTIHFSMGPVGAAGLSWVAARFGATTVCVIAGTGCLLIAVAALFTPARRRHPERVVADT</sequence>
<evidence type="ECO:0000313" key="8">
    <source>
        <dbReference type="Proteomes" id="UP000534286"/>
    </source>
</evidence>
<evidence type="ECO:0000256" key="1">
    <source>
        <dbReference type="ARBA" id="ARBA00004651"/>
    </source>
</evidence>
<keyword evidence="4 6" id="KW-1133">Transmembrane helix</keyword>
<keyword evidence="3 6" id="KW-0812">Transmembrane</keyword>
<feature type="transmembrane region" description="Helical" evidence="6">
    <location>
        <begin position="376"/>
        <end position="402"/>
    </location>
</feature>
<dbReference type="EMBL" id="JACHJU010000004">
    <property type="protein sequence ID" value="MBB4942953.1"/>
    <property type="molecule type" value="Genomic_DNA"/>
</dbReference>
<feature type="transmembrane region" description="Helical" evidence="6">
    <location>
        <begin position="185"/>
        <end position="202"/>
    </location>
</feature>
<feature type="transmembrane region" description="Helical" evidence="6">
    <location>
        <begin position="118"/>
        <end position="145"/>
    </location>
</feature>